<dbReference type="InterPro" id="IPR036390">
    <property type="entry name" value="WH_DNA-bd_sf"/>
</dbReference>
<dbReference type="PANTHER" id="PTHR30126">
    <property type="entry name" value="HTH-TYPE TRANSCRIPTIONAL REGULATOR"/>
    <property type="match status" value="1"/>
</dbReference>
<accession>A0A6S6S0Q9</accession>
<sequence length="302" mass="34302">MLKDFVKMETFLTVARERSFSKASAKLGISQPAVTQQIKYIENYLEAKIIDRKKNGIKLTAEGDELYKVVTQLEKSIITLEKDVLKIIKKEMTFRLAASYTIGSYVIPGECLNSISESIGNDVTLSIEMSEKIVEGLKDRKFDVGLIESPVMDSDLIYREWFDDELVLFSSSPLPKTVNTEELYDYKWICREEGSYTRKLISEVFEELGVSCKSFDVLSEVSNSTAALQSVKRAKADAEKPTVSVISKYAIADEVRRGELFEARIYGYSMKRTFYIAYTKENKNNVFIDNVVNYVIAGKCDT</sequence>
<gene>
    <name evidence="6" type="ORF">HELGO_WM2348</name>
</gene>
<evidence type="ECO:0000256" key="3">
    <source>
        <dbReference type="ARBA" id="ARBA00023125"/>
    </source>
</evidence>
<evidence type="ECO:0000256" key="1">
    <source>
        <dbReference type="ARBA" id="ARBA00009437"/>
    </source>
</evidence>
<keyword evidence="3" id="KW-0238">DNA-binding</keyword>
<dbReference type="GO" id="GO:0003700">
    <property type="term" value="F:DNA-binding transcription factor activity"/>
    <property type="evidence" value="ECO:0007669"/>
    <property type="project" value="InterPro"/>
</dbReference>
<dbReference type="PRINTS" id="PR00039">
    <property type="entry name" value="HTHLYSR"/>
</dbReference>
<feature type="domain" description="HTH lysR-type" evidence="5">
    <location>
        <begin position="1"/>
        <end position="60"/>
    </location>
</feature>
<keyword evidence="2" id="KW-0805">Transcription regulation</keyword>
<evidence type="ECO:0000256" key="4">
    <source>
        <dbReference type="ARBA" id="ARBA00023163"/>
    </source>
</evidence>
<dbReference type="InterPro" id="IPR000847">
    <property type="entry name" value="LysR_HTH_N"/>
</dbReference>
<keyword evidence="4" id="KW-0804">Transcription</keyword>
<reference evidence="6" key="1">
    <citation type="submission" date="2020-01" db="EMBL/GenBank/DDBJ databases">
        <authorList>
            <person name="Meier V. D."/>
            <person name="Meier V D."/>
        </authorList>
    </citation>
    <scope>NUCLEOTIDE SEQUENCE</scope>
    <source>
        <strain evidence="6">HLG_WM_MAG_06</strain>
    </source>
</reference>
<evidence type="ECO:0000313" key="6">
    <source>
        <dbReference type="EMBL" id="CAA6798872.1"/>
    </source>
</evidence>
<dbReference type="SUPFAM" id="SSF53850">
    <property type="entry name" value="Periplasmic binding protein-like II"/>
    <property type="match status" value="1"/>
</dbReference>
<organism evidence="6">
    <name type="scientific">uncultured Sulfurovum sp</name>
    <dbReference type="NCBI Taxonomy" id="269237"/>
    <lineage>
        <taxon>Bacteria</taxon>
        <taxon>Pseudomonadati</taxon>
        <taxon>Campylobacterota</taxon>
        <taxon>Epsilonproteobacteria</taxon>
        <taxon>Campylobacterales</taxon>
        <taxon>Sulfurovaceae</taxon>
        <taxon>Sulfurovum</taxon>
        <taxon>environmental samples</taxon>
    </lineage>
</organism>
<proteinExistence type="inferred from homology"/>
<dbReference type="Gene3D" id="3.40.190.290">
    <property type="match status" value="1"/>
</dbReference>
<dbReference type="Pfam" id="PF00126">
    <property type="entry name" value="HTH_1"/>
    <property type="match status" value="1"/>
</dbReference>
<name>A0A6S6S0Q9_9BACT</name>
<dbReference type="PROSITE" id="PS50931">
    <property type="entry name" value="HTH_LYSR"/>
    <property type="match status" value="1"/>
</dbReference>
<evidence type="ECO:0000256" key="2">
    <source>
        <dbReference type="ARBA" id="ARBA00023015"/>
    </source>
</evidence>
<dbReference type="PANTHER" id="PTHR30126:SF64">
    <property type="entry name" value="HTH-TYPE TRANSCRIPTIONAL REGULATOR CITR"/>
    <property type="match status" value="1"/>
</dbReference>
<evidence type="ECO:0000259" key="5">
    <source>
        <dbReference type="PROSITE" id="PS50931"/>
    </source>
</evidence>
<dbReference type="GO" id="GO:0000976">
    <property type="term" value="F:transcription cis-regulatory region binding"/>
    <property type="evidence" value="ECO:0007669"/>
    <property type="project" value="TreeGrafter"/>
</dbReference>
<dbReference type="SUPFAM" id="SSF46785">
    <property type="entry name" value="Winged helix' DNA-binding domain"/>
    <property type="match status" value="1"/>
</dbReference>
<comment type="similarity">
    <text evidence="1">Belongs to the LysR transcriptional regulatory family.</text>
</comment>
<dbReference type="Pfam" id="PF03466">
    <property type="entry name" value="LysR_substrate"/>
    <property type="match status" value="1"/>
</dbReference>
<dbReference type="InterPro" id="IPR036388">
    <property type="entry name" value="WH-like_DNA-bd_sf"/>
</dbReference>
<dbReference type="EMBL" id="CACVAP010000011">
    <property type="protein sequence ID" value="CAA6798872.1"/>
    <property type="molecule type" value="Genomic_DNA"/>
</dbReference>
<protein>
    <submittedName>
        <fullName evidence="6">Chromosome initiation inhibitor</fullName>
    </submittedName>
</protein>
<dbReference type="InterPro" id="IPR005119">
    <property type="entry name" value="LysR_subst-bd"/>
</dbReference>
<dbReference type="Gene3D" id="1.10.10.10">
    <property type="entry name" value="Winged helix-like DNA-binding domain superfamily/Winged helix DNA-binding domain"/>
    <property type="match status" value="1"/>
</dbReference>
<dbReference type="AlphaFoldDB" id="A0A6S6S0Q9"/>